<feature type="compositionally biased region" description="Basic and acidic residues" evidence="1">
    <location>
        <begin position="489"/>
        <end position="526"/>
    </location>
</feature>
<dbReference type="PANTHER" id="PTHR43948">
    <property type="entry name" value="DNAJ HOMOLOG SUBFAMILY B"/>
    <property type="match status" value="1"/>
</dbReference>
<dbReference type="Proteomes" id="UP001165090">
    <property type="component" value="Unassembled WGS sequence"/>
</dbReference>
<feature type="region of interest" description="Disordered" evidence="1">
    <location>
        <begin position="356"/>
        <end position="375"/>
    </location>
</feature>
<dbReference type="SUPFAM" id="SSF49265">
    <property type="entry name" value="Fibronectin type III"/>
    <property type="match status" value="1"/>
</dbReference>
<dbReference type="Pfam" id="PF00226">
    <property type="entry name" value="DnaJ"/>
    <property type="match status" value="1"/>
</dbReference>
<feature type="region of interest" description="Disordered" evidence="1">
    <location>
        <begin position="424"/>
        <end position="717"/>
    </location>
</feature>
<dbReference type="PRINTS" id="PR00625">
    <property type="entry name" value="JDOMAIN"/>
</dbReference>
<name>A0ABQ5RXK3_9CHLO</name>
<dbReference type="PANTHER" id="PTHR43948:SF14">
    <property type="entry name" value="PROTEIN DNAJ, PUTATIVE-RELATED"/>
    <property type="match status" value="1"/>
</dbReference>
<feature type="compositionally biased region" description="Low complexity" evidence="1">
    <location>
        <begin position="842"/>
        <end position="855"/>
    </location>
</feature>
<feature type="compositionally biased region" description="Basic residues" evidence="1">
    <location>
        <begin position="462"/>
        <end position="471"/>
    </location>
</feature>
<dbReference type="InterPro" id="IPR036869">
    <property type="entry name" value="J_dom_sf"/>
</dbReference>
<organism evidence="3 4">
    <name type="scientific">Volvox africanus</name>
    <dbReference type="NCBI Taxonomy" id="51714"/>
    <lineage>
        <taxon>Eukaryota</taxon>
        <taxon>Viridiplantae</taxon>
        <taxon>Chlorophyta</taxon>
        <taxon>core chlorophytes</taxon>
        <taxon>Chlorophyceae</taxon>
        <taxon>CS clade</taxon>
        <taxon>Chlamydomonadales</taxon>
        <taxon>Volvocaceae</taxon>
        <taxon>Volvox</taxon>
    </lineage>
</organism>
<dbReference type="SUPFAM" id="SSF46565">
    <property type="entry name" value="Chaperone J-domain"/>
    <property type="match status" value="1"/>
</dbReference>
<feature type="compositionally biased region" description="Low complexity" evidence="1">
    <location>
        <begin position="901"/>
        <end position="913"/>
    </location>
</feature>
<feature type="compositionally biased region" description="Low complexity" evidence="1">
    <location>
        <begin position="597"/>
        <end position="610"/>
    </location>
</feature>
<proteinExistence type="predicted"/>
<reference evidence="3 4" key="1">
    <citation type="journal article" date="2023" name="IScience">
        <title>Expanded male sex-determining region conserved during the evolution of homothallism in the green alga Volvox.</title>
        <authorList>
            <person name="Yamamoto K."/>
            <person name="Matsuzaki R."/>
            <person name="Mahakham W."/>
            <person name="Heman W."/>
            <person name="Sekimoto H."/>
            <person name="Kawachi M."/>
            <person name="Minakuchi Y."/>
            <person name="Toyoda A."/>
            <person name="Nozaki H."/>
        </authorList>
    </citation>
    <scope>NUCLEOTIDE SEQUENCE [LARGE SCALE GENOMIC DNA]</scope>
    <source>
        <strain evidence="3 4">NIES-4468</strain>
    </source>
</reference>
<protein>
    <recommendedName>
        <fullName evidence="2">J domain-containing protein</fullName>
    </recommendedName>
</protein>
<feature type="compositionally biased region" description="Low complexity" evidence="1">
    <location>
        <begin position="618"/>
        <end position="629"/>
    </location>
</feature>
<dbReference type="CDD" id="cd06257">
    <property type="entry name" value="DnaJ"/>
    <property type="match status" value="1"/>
</dbReference>
<feature type="region of interest" description="Disordered" evidence="1">
    <location>
        <begin position="1047"/>
        <end position="1090"/>
    </location>
</feature>
<feature type="compositionally biased region" description="Gly residues" evidence="1">
    <location>
        <begin position="636"/>
        <end position="648"/>
    </location>
</feature>
<evidence type="ECO:0000313" key="4">
    <source>
        <dbReference type="Proteomes" id="UP001165090"/>
    </source>
</evidence>
<feature type="compositionally biased region" description="Low complexity" evidence="1">
    <location>
        <begin position="545"/>
        <end position="554"/>
    </location>
</feature>
<feature type="compositionally biased region" description="Low complexity" evidence="1">
    <location>
        <begin position="527"/>
        <end position="536"/>
    </location>
</feature>
<feature type="region of interest" description="Disordered" evidence="1">
    <location>
        <begin position="1133"/>
        <end position="1203"/>
    </location>
</feature>
<comment type="caution">
    <text evidence="3">The sequence shown here is derived from an EMBL/GenBank/DDBJ whole genome shotgun (WGS) entry which is preliminary data.</text>
</comment>
<feature type="compositionally biased region" description="Polar residues" evidence="1">
    <location>
        <begin position="671"/>
        <end position="687"/>
    </location>
</feature>
<evidence type="ECO:0000313" key="3">
    <source>
        <dbReference type="EMBL" id="GLI62357.1"/>
    </source>
</evidence>
<feature type="compositionally biased region" description="Low complexity" evidence="1">
    <location>
        <begin position="444"/>
        <end position="454"/>
    </location>
</feature>
<feature type="compositionally biased region" description="Low complexity" evidence="1">
    <location>
        <begin position="968"/>
        <end position="979"/>
    </location>
</feature>
<feature type="region of interest" description="Disordered" evidence="1">
    <location>
        <begin position="959"/>
        <end position="988"/>
    </location>
</feature>
<feature type="compositionally biased region" description="Low complexity" evidence="1">
    <location>
        <begin position="1169"/>
        <end position="1180"/>
    </location>
</feature>
<dbReference type="Gene3D" id="2.60.40.10">
    <property type="entry name" value="Immunoglobulins"/>
    <property type="match status" value="1"/>
</dbReference>
<feature type="compositionally biased region" description="Basic and acidic residues" evidence="1">
    <location>
        <begin position="233"/>
        <end position="248"/>
    </location>
</feature>
<dbReference type="InterPro" id="IPR013783">
    <property type="entry name" value="Ig-like_fold"/>
</dbReference>
<feature type="region of interest" description="Disordered" evidence="1">
    <location>
        <begin position="807"/>
        <end position="829"/>
    </location>
</feature>
<dbReference type="InterPro" id="IPR003903">
    <property type="entry name" value="UIM_dom"/>
</dbReference>
<evidence type="ECO:0000259" key="2">
    <source>
        <dbReference type="PROSITE" id="PS50076"/>
    </source>
</evidence>
<accession>A0ABQ5RXK3</accession>
<feature type="compositionally biased region" description="Low complexity" evidence="1">
    <location>
        <begin position="1058"/>
        <end position="1067"/>
    </location>
</feature>
<dbReference type="PROSITE" id="PS50330">
    <property type="entry name" value="UIM"/>
    <property type="match status" value="1"/>
</dbReference>
<keyword evidence="4" id="KW-1185">Reference proteome</keyword>
<dbReference type="InterPro" id="IPR001623">
    <property type="entry name" value="DnaJ_domain"/>
</dbReference>
<dbReference type="EMBL" id="BSDZ01000013">
    <property type="protein sequence ID" value="GLI62357.1"/>
    <property type="molecule type" value="Genomic_DNA"/>
</dbReference>
<dbReference type="Gene3D" id="1.10.287.110">
    <property type="entry name" value="DnaJ domain"/>
    <property type="match status" value="1"/>
</dbReference>
<feature type="region of interest" description="Disordered" evidence="1">
    <location>
        <begin position="139"/>
        <end position="259"/>
    </location>
</feature>
<feature type="compositionally biased region" description="Gly residues" evidence="1">
    <location>
        <begin position="555"/>
        <end position="573"/>
    </location>
</feature>
<dbReference type="PROSITE" id="PS50076">
    <property type="entry name" value="DNAJ_2"/>
    <property type="match status" value="1"/>
</dbReference>
<dbReference type="InterPro" id="IPR003961">
    <property type="entry name" value="FN3_dom"/>
</dbReference>
<feature type="compositionally biased region" description="Acidic residues" evidence="1">
    <location>
        <begin position="199"/>
        <end position="212"/>
    </location>
</feature>
<gene>
    <name evidence="3" type="ORF">VaNZ11_004975</name>
</gene>
<feature type="compositionally biased region" description="Gly residues" evidence="1">
    <location>
        <begin position="139"/>
        <end position="151"/>
    </location>
</feature>
<dbReference type="CDD" id="cd00063">
    <property type="entry name" value="FN3"/>
    <property type="match status" value="1"/>
</dbReference>
<feature type="domain" description="J" evidence="2">
    <location>
        <begin position="7"/>
        <end position="84"/>
    </location>
</feature>
<evidence type="ECO:0000256" key="1">
    <source>
        <dbReference type="SAM" id="MobiDB-lite"/>
    </source>
</evidence>
<feature type="region of interest" description="Disordered" evidence="1">
    <location>
        <begin position="842"/>
        <end position="913"/>
    </location>
</feature>
<dbReference type="InterPro" id="IPR036116">
    <property type="entry name" value="FN3_sf"/>
</dbReference>
<dbReference type="SMART" id="SM00271">
    <property type="entry name" value="DnaJ"/>
    <property type="match status" value="1"/>
</dbReference>
<sequence>MKLTREQALAELGLQEEATEDEIKKTYKKLALQWHPDKNSDKEAATVRFQMISAAYARLSARNHPGDDDDLDDLCPEDIFDEDEFEEFEELLRSEFFYRMFFGGMRMGSGGRGRRFGGSGRDGSGSAFRVFFMPGGGPGFSFHGGPGSGRPRGGHAARPNPHRGGYQSSGGRGGSFYTYDSDSEDDDEDYDDTGSYSTVDDDDEAQMAWEEEQQARGAKAAAARKEERKRRARETEELFARSDSDRRNTFAGGPPDLGLLKFAGQQLPRPTNPGGVRSDTSIRVSLDPKKKATMWLDNGQIRFELDYKRVGEAQWTTLSSNTSATLDVTGLTPGTRYAFRGRAGTLITTSGAALHEPQWGKHSEESVFSTSGKAPSAEAATVAPVGAAATAAAGTSDSGGTNAQHAAGAAAATGPNAAAGSKAGAATAAAHQQQPSAGGGDGYGAAANSATDGIGADGAGHGKGRKKKGKPAKGADGAGGSGAATEDSALEKERHRQAEARRQEEERQRAAAAAEKRRVEVEKDAAMRSAMEAAAAEYERSVREAAAAAATSTGKSGGSGKGAKKGPGGGTAGSGKQQQHQQQTVDQSGASVGGGAAAAAGGSKGSKASATRGPENRQQQSQSQSQSQPQPQPQPAGGGRGATRGGTFQGAPGTSQAAQVPPRNIPPRSPSMHSQQQQQYAAPSTGLNCEPRFGRPPEGPSGGPYTGGRGGTGRGYGYGRSATGAGFGGRTGAFGGHGFGSGHSRGRGATNWRWQEDVELEMAIAASLKTAEQEGLIDLIDKDALAAINAACETCVCGPYAAKAVAAAPPPPQSPPSAGGHYPTLPHGTKPAAVLTAVATQLQTPSMPSQSQTSLRAPPFQSLPSGDESKSAPPPTRVPLKATTAPTPATDRPVEPAGKLTAQSASRASSSSVQPAVVVAATAAADTKPLPVVPKDLLATASQQKLPLQAPKAYPVSVPLQNSARGNSAAATDSSTSGAREPNPMHQLPYAIPVTGPSPAAPKETTRFASAAIVAPATTAPASAKPVPSYGMHPALAALLVQRKGVVSPQPVAPPPSSLSTPQSLNLGHPSQSSAMAANPSAMTTSAAQSASGMTSAAPLGINATVPANPAAGHFGASSAAADVFNATRNGTLGTGLSSTSESPVAPPGAPAAHVPTVSGVPVAKQQDSAGVPGAGAVPGASGGATWGFSRSAGSADPSTTAP</sequence>
<feature type="non-terminal residue" evidence="3">
    <location>
        <position position="1203"/>
    </location>
</feature>
<feature type="compositionally biased region" description="Low complexity" evidence="1">
    <location>
        <begin position="1081"/>
        <end position="1090"/>
    </location>
</feature>
<feature type="compositionally biased region" description="Acidic residues" evidence="1">
    <location>
        <begin position="181"/>
        <end position="192"/>
    </location>
</feature>
<feature type="compositionally biased region" description="Gly residues" evidence="1">
    <location>
        <begin position="700"/>
        <end position="717"/>
    </location>
</feature>
<feature type="compositionally biased region" description="Low complexity" evidence="1">
    <location>
        <begin position="574"/>
        <end position="583"/>
    </location>
</feature>